<reference evidence="7 8" key="1">
    <citation type="submission" date="2024-07" db="EMBL/GenBank/DDBJ databases">
        <title>Chromosome-level genome assembly of the water stick insect Ranatra chinensis (Heteroptera: Nepidae).</title>
        <authorList>
            <person name="Liu X."/>
        </authorList>
    </citation>
    <scope>NUCLEOTIDE SEQUENCE [LARGE SCALE GENOMIC DNA]</scope>
    <source>
        <strain evidence="7">Cailab_2021Rc</strain>
        <tissue evidence="7">Muscle</tissue>
    </source>
</reference>
<evidence type="ECO:0000256" key="6">
    <source>
        <dbReference type="SAM" id="MobiDB-lite"/>
    </source>
</evidence>
<protein>
    <recommendedName>
        <fullName evidence="9">Anaphase-promoting complex subunit 15</fullName>
    </recommendedName>
</protein>
<evidence type="ECO:0000256" key="4">
    <source>
        <dbReference type="ARBA" id="ARBA00022776"/>
    </source>
</evidence>
<accession>A0ABD0YLE8</accession>
<keyword evidence="3" id="KW-0132">Cell division</keyword>
<name>A0ABD0YLE8_9HEMI</name>
<proteinExistence type="inferred from homology"/>
<feature type="compositionally biased region" description="Basic and acidic residues" evidence="6">
    <location>
        <begin position="96"/>
        <end position="105"/>
    </location>
</feature>
<dbReference type="EMBL" id="JBFDAA010000006">
    <property type="protein sequence ID" value="KAL1132024.1"/>
    <property type="molecule type" value="Genomic_DNA"/>
</dbReference>
<evidence type="ECO:0000256" key="3">
    <source>
        <dbReference type="ARBA" id="ARBA00022618"/>
    </source>
</evidence>
<keyword evidence="5" id="KW-0131">Cell cycle</keyword>
<keyword evidence="8" id="KW-1185">Reference proteome</keyword>
<evidence type="ECO:0000256" key="2">
    <source>
        <dbReference type="ARBA" id="ARBA00009618"/>
    </source>
</evidence>
<keyword evidence="4" id="KW-0498">Mitosis</keyword>
<evidence type="ECO:0008006" key="9">
    <source>
        <dbReference type="Google" id="ProtNLM"/>
    </source>
</evidence>
<comment type="pathway">
    <text evidence="1">Protein modification; protein ubiquitination.</text>
</comment>
<feature type="compositionally biased region" description="Acidic residues" evidence="6">
    <location>
        <begin position="62"/>
        <end position="95"/>
    </location>
</feature>
<evidence type="ECO:0000256" key="1">
    <source>
        <dbReference type="ARBA" id="ARBA00004906"/>
    </source>
</evidence>
<dbReference type="Pfam" id="PF15243">
    <property type="entry name" value="ANAPC15"/>
    <property type="match status" value="1"/>
</dbReference>
<evidence type="ECO:0000313" key="8">
    <source>
        <dbReference type="Proteomes" id="UP001558652"/>
    </source>
</evidence>
<dbReference type="PANTHER" id="PTHR22526">
    <property type="entry name" value="ANAPHASE PROMOTING COMPLEX C SUBUNIT 15, PSEUDOGENE-RELATED"/>
    <property type="match status" value="1"/>
</dbReference>
<comment type="caution">
    <text evidence="7">The sequence shown here is derived from an EMBL/GenBank/DDBJ whole genome shotgun (WGS) entry which is preliminary data.</text>
</comment>
<sequence>MSIPLFPVFTPRIVDPLWFSVDQPCNDEAELVHLEMEHKTWLNKITQKDLEITPIGKTATEREEEEEEEDDEDETNDDEESETQEEEDDDIEMDVSYDRADAAPR</sequence>
<organism evidence="7 8">
    <name type="scientific">Ranatra chinensis</name>
    <dbReference type="NCBI Taxonomy" id="642074"/>
    <lineage>
        <taxon>Eukaryota</taxon>
        <taxon>Metazoa</taxon>
        <taxon>Ecdysozoa</taxon>
        <taxon>Arthropoda</taxon>
        <taxon>Hexapoda</taxon>
        <taxon>Insecta</taxon>
        <taxon>Pterygota</taxon>
        <taxon>Neoptera</taxon>
        <taxon>Paraneoptera</taxon>
        <taxon>Hemiptera</taxon>
        <taxon>Heteroptera</taxon>
        <taxon>Panheteroptera</taxon>
        <taxon>Nepomorpha</taxon>
        <taxon>Nepidae</taxon>
        <taxon>Ranatrinae</taxon>
        <taxon>Ranatra</taxon>
    </lineage>
</organism>
<dbReference type="GO" id="GO:0051301">
    <property type="term" value="P:cell division"/>
    <property type="evidence" value="ECO:0007669"/>
    <property type="project" value="UniProtKB-KW"/>
</dbReference>
<gene>
    <name evidence="7" type="ORF">AAG570_011634</name>
</gene>
<evidence type="ECO:0000313" key="7">
    <source>
        <dbReference type="EMBL" id="KAL1132024.1"/>
    </source>
</evidence>
<dbReference type="InterPro" id="IPR026182">
    <property type="entry name" value="ANAPC15"/>
</dbReference>
<evidence type="ECO:0000256" key="5">
    <source>
        <dbReference type="ARBA" id="ARBA00023306"/>
    </source>
</evidence>
<comment type="similarity">
    <text evidence="2">Belongs to the APC15 family.</text>
</comment>
<feature type="region of interest" description="Disordered" evidence="6">
    <location>
        <begin position="47"/>
        <end position="105"/>
    </location>
</feature>
<dbReference type="AlphaFoldDB" id="A0ABD0YLE8"/>
<dbReference type="Proteomes" id="UP001558652">
    <property type="component" value="Unassembled WGS sequence"/>
</dbReference>
<dbReference type="PANTHER" id="PTHR22526:SF2">
    <property type="entry name" value="ANAPHASE PROMOTING COMPLEX C SUBUNIT 15, PSEUDOGENE-RELATED"/>
    <property type="match status" value="1"/>
</dbReference>